<name>A0A9X3R8E1_9BACI</name>
<feature type="domain" description="N-acetyltransferase" evidence="1">
    <location>
        <begin position="14"/>
        <end position="163"/>
    </location>
</feature>
<evidence type="ECO:0000313" key="2">
    <source>
        <dbReference type="EMBL" id="MCZ8532455.1"/>
    </source>
</evidence>
<dbReference type="SUPFAM" id="SSF55729">
    <property type="entry name" value="Acyl-CoA N-acyltransferases (Nat)"/>
    <property type="match status" value="1"/>
</dbReference>
<comment type="caution">
    <text evidence="2">The sequence shown here is derived from an EMBL/GenBank/DDBJ whole genome shotgun (WGS) entry which is preliminary data.</text>
</comment>
<dbReference type="PROSITE" id="PS51186">
    <property type="entry name" value="GNAT"/>
    <property type="match status" value="1"/>
</dbReference>
<keyword evidence="3" id="KW-1185">Reference proteome</keyword>
<reference evidence="2" key="1">
    <citation type="submission" date="2022-05" db="EMBL/GenBank/DDBJ databases">
        <authorList>
            <person name="Colautti A."/>
            <person name="Iacumin L."/>
        </authorList>
    </citation>
    <scope>NUCLEOTIDE SEQUENCE</scope>
    <source>
        <strain evidence="2">DSM 30747</strain>
    </source>
</reference>
<evidence type="ECO:0000313" key="3">
    <source>
        <dbReference type="Proteomes" id="UP001152172"/>
    </source>
</evidence>
<accession>A0A9X3R8E1</accession>
<dbReference type="EMBL" id="JAMKBI010000002">
    <property type="protein sequence ID" value="MCZ8532455.1"/>
    <property type="molecule type" value="Genomic_DNA"/>
</dbReference>
<protein>
    <submittedName>
        <fullName evidence="2">GNAT family N-acetyltransferase</fullName>
    </submittedName>
</protein>
<dbReference type="Proteomes" id="UP001152172">
    <property type="component" value="Unassembled WGS sequence"/>
</dbReference>
<dbReference type="AlphaFoldDB" id="A0A9X3R8E1"/>
<organism evidence="2 3">
    <name type="scientific">Psychrobacillus psychrodurans</name>
    <dbReference type="NCBI Taxonomy" id="126157"/>
    <lineage>
        <taxon>Bacteria</taxon>
        <taxon>Bacillati</taxon>
        <taxon>Bacillota</taxon>
        <taxon>Bacilli</taxon>
        <taxon>Bacillales</taxon>
        <taxon>Bacillaceae</taxon>
        <taxon>Psychrobacillus</taxon>
    </lineage>
</organism>
<sequence length="163" mass="19282">MNIILKEVLETEKIILRNLYSLYLHDLSNYTSLIDIGEDGSFEYDEIDEFWETEGLSPYFIILDKNIVGFILLLERPFLKKDYDFGVNDLFILNKYKGKGLGRQAIRELFHVKKGKYFVIELMENSPAVSFWKRIYSELNIQFDETQDVVDDEQCLIQTFIIN</sequence>
<dbReference type="Gene3D" id="3.40.630.30">
    <property type="match status" value="1"/>
</dbReference>
<dbReference type="GO" id="GO:0016747">
    <property type="term" value="F:acyltransferase activity, transferring groups other than amino-acyl groups"/>
    <property type="evidence" value="ECO:0007669"/>
    <property type="project" value="InterPro"/>
</dbReference>
<evidence type="ECO:0000259" key="1">
    <source>
        <dbReference type="PROSITE" id="PS51186"/>
    </source>
</evidence>
<dbReference type="RefSeq" id="WP_269921018.1">
    <property type="nucleotide sequence ID" value="NZ_JAMKBI010000002.1"/>
</dbReference>
<dbReference type="Pfam" id="PF00583">
    <property type="entry name" value="Acetyltransf_1"/>
    <property type="match status" value="1"/>
</dbReference>
<dbReference type="InterPro" id="IPR000182">
    <property type="entry name" value="GNAT_dom"/>
</dbReference>
<dbReference type="CDD" id="cd04301">
    <property type="entry name" value="NAT_SF"/>
    <property type="match status" value="1"/>
</dbReference>
<proteinExistence type="predicted"/>
<gene>
    <name evidence="2" type="ORF">M9R61_03700</name>
</gene>
<dbReference type="InterPro" id="IPR016181">
    <property type="entry name" value="Acyl_CoA_acyltransferase"/>
</dbReference>